<feature type="binding site" evidence="16">
    <location>
        <position position="264"/>
    </location>
    <ligand>
        <name>Cu(2+)</name>
        <dbReference type="ChEBI" id="CHEBI:29036"/>
        <label>1</label>
        <note>catalytic</note>
    </ligand>
</feature>
<feature type="binding site" evidence="16">
    <location>
        <position position="56"/>
    </location>
    <ligand>
        <name>Cu(2+)</name>
        <dbReference type="ChEBI" id="CHEBI:29036"/>
        <label>1</label>
        <note>catalytic</note>
    </ligand>
</feature>
<accession>A0A8B9JX60</accession>
<evidence type="ECO:0000256" key="12">
    <source>
        <dbReference type="ARBA" id="ARBA00023239"/>
    </source>
</evidence>
<dbReference type="Ensembl" id="ENSAMXT00005030546.1">
    <property type="protein sequence ID" value="ENSAMXP00005027800.1"/>
    <property type="gene ID" value="ENSAMXG00005012424.1"/>
</dbReference>
<keyword evidence="12" id="KW-0456">Lyase</keyword>
<evidence type="ECO:0000256" key="10">
    <source>
        <dbReference type="ARBA" id="ARBA00023157"/>
    </source>
</evidence>
<feature type="disulfide bond" evidence="17">
    <location>
        <begin position="572"/>
        <end position="593"/>
    </location>
</feature>
<dbReference type="Gene3D" id="2.60.120.230">
    <property type="match status" value="1"/>
</dbReference>
<dbReference type="InterPro" id="IPR024548">
    <property type="entry name" value="Cu2_monoox_C"/>
</dbReference>
<dbReference type="PANTHER" id="PTHR10680">
    <property type="entry name" value="PEPTIDYL-GLYCINE ALPHA-AMIDATING MONOOXYGENASE"/>
    <property type="match status" value="1"/>
</dbReference>
<feature type="compositionally biased region" description="Acidic residues" evidence="19">
    <location>
        <begin position="691"/>
        <end position="704"/>
    </location>
</feature>
<evidence type="ECO:0000256" key="16">
    <source>
        <dbReference type="PIRSR" id="PIRSR600720-2"/>
    </source>
</evidence>
<evidence type="ECO:0000256" key="13">
    <source>
        <dbReference type="ARBA" id="ARBA00023268"/>
    </source>
</evidence>
<comment type="cofactor">
    <cofactor evidence="16">
        <name>Cu(2+)</name>
        <dbReference type="ChEBI" id="CHEBI:29036"/>
    </cofactor>
    <text evidence="16">Binds 2 Cu(2+) ions per subunit.</text>
</comment>
<dbReference type="InterPro" id="IPR000720">
    <property type="entry name" value="PHM/PAL"/>
</dbReference>
<evidence type="ECO:0000256" key="8">
    <source>
        <dbReference type="ARBA" id="ARBA00023008"/>
    </source>
</evidence>
<evidence type="ECO:0000256" key="7">
    <source>
        <dbReference type="ARBA" id="ARBA00023002"/>
    </source>
</evidence>
<keyword evidence="4 16" id="KW-0479">Metal-binding</keyword>
<dbReference type="FunFam" id="2.60.120.230:FF:000002">
    <property type="entry name" value="Peptidyl-glycine alpha-amidating monooxygenase B"/>
    <property type="match status" value="1"/>
</dbReference>
<comment type="similarity">
    <text evidence="2">In the C-terminal section; belongs to the peptidyl-alpha-hydroxyglycine alpha-amidating lyase family.</text>
</comment>
<feature type="binding site" evidence="15">
    <location>
        <position position="592"/>
    </location>
    <ligand>
        <name>a protein</name>
        <dbReference type="ChEBI" id="CHEBI:16541"/>
    </ligand>
    <ligandPart>
        <name>C-terminal Xaa-(2S)-2-hydroxyglycine residue</name>
        <dbReference type="ChEBI" id="CHEBI:142768"/>
    </ligandPart>
</feature>
<feature type="binding site" evidence="16">
    <location>
        <position position="194"/>
    </location>
    <ligand>
        <name>Cu(2+)</name>
        <dbReference type="ChEBI" id="CHEBI:29036"/>
        <label>1</label>
        <note>catalytic</note>
    </ligand>
</feature>
<sequence>CLGYDNEFLLLYYADEYKGLCFCCPKLVNANSSLYCLSFFFSVDFVPHASMDTAHHMLLYGCRNPTSTKGYWDCGREQGTCEDEAKIMYAWARNAPPTKLPKDVGFKVGGDTRITYFVLQIHYGDIKNFRDHHKDCSGLTLRMTSKPQPFIAGMYLMMSVDTVIPPGKTVTNADIACTYLSYPMYPFAFRTHTHRLGKVVSGYRIRNGQWTLIGRQSPQLPQAFYPVSNDIEVKYGDTLAARCVFTGEGRSSKTRIGGTSNDEMCNFYMMYYMDNKHSIPYMDCMDHGSSSLFRSIPNEANVPIPVSPDHMMNMMHGSNQKDGEDGAALQQPKREQEEVLDQGDFYSLLSKLLGEREDIVHVHKYNPSEAARAQADLVAEIDSIMQKKDLVWPGPRLGFRQREDVLVRDRVHKFHQLESTVRPPGTKTIPAARQPRTHLEELADWPEVELQLGQVSGLAVDSDDNLVIFHRGDHRWEMNSFDNKAVYQQRSLGPIQQSTILVVDPSKGNVLKASGKNMFYLPHGITTDKDNNYWVTDVALHQVFKLSKDGTEKPLLVLGEAFKPGSDKSHFCKPTDVAVDPETGNIFVSDGYCNTRILKFSPEGKYLSDWGAGTHPWTLELTLDLMWLSLFVVFFEDHEVKLEPSGSSGGILGKLRGKAAGTLNLGNFFATHKGYTRQGFDRLSTEGSDLEKDDEDATDSENEEYSAPPPPVSSSQ</sequence>
<dbReference type="Pfam" id="PF03712">
    <property type="entry name" value="Cu2_monoox_C"/>
    <property type="match status" value="1"/>
</dbReference>
<dbReference type="PRINTS" id="PR00790">
    <property type="entry name" value="PAMONOXGNASE"/>
</dbReference>
<protein>
    <submittedName>
        <fullName evidence="22">Peptidylglycine alpha-amidating monooxygenase</fullName>
    </submittedName>
</protein>
<dbReference type="InterPro" id="IPR000323">
    <property type="entry name" value="Cu2_ascorb_mOase_N"/>
</dbReference>
<feature type="binding site" evidence="16">
    <location>
        <position position="55"/>
    </location>
    <ligand>
        <name>Cu(2+)</name>
        <dbReference type="ChEBI" id="CHEBI:29036"/>
        <label>1</label>
        <note>catalytic</note>
    </ligand>
</feature>
<evidence type="ECO:0000256" key="14">
    <source>
        <dbReference type="ARBA" id="ARBA00048431"/>
    </source>
</evidence>
<proteinExistence type="inferred from homology"/>
<evidence type="ECO:0000259" key="20">
    <source>
        <dbReference type="Pfam" id="PF01082"/>
    </source>
</evidence>
<feature type="disulfide bond" evidence="17">
    <location>
        <begin position="177"/>
        <end position="284"/>
    </location>
</feature>
<dbReference type="InterPro" id="IPR036939">
    <property type="entry name" value="Cu2_ascorb_mOase_N_sf"/>
</dbReference>
<feature type="binding site" evidence="16">
    <location>
        <position position="122"/>
    </location>
    <ligand>
        <name>Cu(2+)</name>
        <dbReference type="ChEBI" id="CHEBI:29036"/>
        <label>1</label>
        <note>catalytic</note>
    </ligand>
</feature>
<evidence type="ECO:0000256" key="2">
    <source>
        <dbReference type="ARBA" id="ARBA00006026"/>
    </source>
</evidence>
<evidence type="ECO:0000256" key="4">
    <source>
        <dbReference type="ARBA" id="ARBA00022723"/>
    </source>
</evidence>
<comment type="catalytic activity">
    <reaction evidence="1">
        <text>a [peptide]-C-terminal (2S)-2-hydroxyglycine = a [peptide]-C-terminal amide + glyoxylate</text>
        <dbReference type="Rhea" id="RHEA:20924"/>
        <dbReference type="Rhea" id="RHEA-COMP:13485"/>
        <dbReference type="Rhea" id="RHEA-COMP:15321"/>
        <dbReference type="ChEBI" id="CHEBI:36655"/>
        <dbReference type="ChEBI" id="CHEBI:137001"/>
        <dbReference type="ChEBI" id="CHEBI:142768"/>
        <dbReference type="EC" id="4.3.2.5"/>
    </reaction>
</comment>
<evidence type="ECO:0000259" key="21">
    <source>
        <dbReference type="Pfam" id="PF03712"/>
    </source>
</evidence>
<evidence type="ECO:0000256" key="9">
    <source>
        <dbReference type="ARBA" id="ARBA00023033"/>
    </source>
</evidence>
<dbReference type="SUPFAM" id="SSF101898">
    <property type="entry name" value="NHL repeat"/>
    <property type="match status" value="1"/>
</dbReference>
<organism evidence="22 23">
    <name type="scientific">Astyanax mexicanus</name>
    <name type="common">Blind cave fish</name>
    <name type="synonym">Astyanax fasciatus mexicanus</name>
    <dbReference type="NCBI Taxonomy" id="7994"/>
    <lineage>
        <taxon>Eukaryota</taxon>
        <taxon>Metazoa</taxon>
        <taxon>Chordata</taxon>
        <taxon>Craniata</taxon>
        <taxon>Vertebrata</taxon>
        <taxon>Euteleostomi</taxon>
        <taxon>Actinopterygii</taxon>
        <taxon>Neopterygii</taxon>
        <taxon>Teleostei</taxon>
        <taxon>Ostariophysi</taxon>
        <taxon>Characiformes</taxon>
        <taxon>Characoidei</taxon>
        <taxon>Acestrorhamphidae</taxon>
        <taxon>Acestrorhamphinae</taxon>
        <taxon>Astyanax</taxon>
    </lineage>
</organism>
<comment type="cofactor">
    <cofactor evidence="16">
        <name>Zn(2+)</name>
        <dbReference type="ChEBI" id="CHEBI:29105"/>
    </cofactor>
    <text evidence="16">Binds one Zn(2+) ion per subunit.</text>
</comment>
<feature type="repeat" description="NHL" evidence="18">
    <location>
        <begin position="563"/>
        <end position="603"/>
    </location>
</feature>
<reference evidence="22" key="1">
    <citation type="submission" date="2025-08" db="UniProtKB">
        <authorList>
            <consortium name="Ensembl"/>
        </authorList>
    </citation>
    <scope>IDENTIFICATION</scope>
</reference>
<feature type="repeat" description="NHL" evidence="18">
    <location>
        <begin position="508"/>
        <end position="549"/>
    </location>
</feature>
<name>A0A8B9JX60_ASTMX</name>
<evidence type="ECO:0000256" key="3">
    <source>
        <dbReference type="ARBA" id="ARBA00010263"/>
    </source>
</evidence>
<keyword evidence="16" id="KW-0862">Zinc</keyword>
<evidence type="ECO:0000256" key="1">
    <source>
        <dbReference type="ARBA" id="ARBA00000686"/>
    </source>
</evidence>
<feature type="binding site" evidence="16">
    <location>
        <position position="458"/>
    </location>
    <ligand>
        <name>Ca(2+)</name>
        <dbReference type="ChEBI" id="CHEBI:29108"/>
        <note>structural</note>
    </ligand>
</feature>
<evidence type="ECO:0000256" key="6">
    <source>
        <dbReference type="ARBA" id="ARBA00022737"/>
    </source>
</evidence>
<dbReference type="GO" id="GO:0005576">
    <property type="term" value="C:extracellular region"/>
    <property type="evidence" value="ECO:0007669"/>
    <property type="project" value="TreeGrafter"/>
</dbReference>
<dbReference type="Gene3D" id="2.120.10.30">
    <property type="entry name" value="TolB, C-terminal domain"/>
    <property type="match status" value="1"/>
</dbReference>
<keyword evidence="16" id="KW-0106">Calcium</keyword>
<keyword evidence="13" id="KW-0511">Multifunctional enzyme</keyword>
<dbReference type="InterPro" id="IPR008977">
    <property type="entry name" value="PHM/PNGase_F_dom_sf"/>
</dbReference>
<comment type="catalytic activity">
    <reaction evidence="14">
        <text>a [peptide]-C-terminal glycine + 2 L-ascorbate + O2 = a [peptide]-C-terminal (2S)-2-hydroxyglycine + 2 monodehydro-L-ascorbate radical + H2O</text>
        <dbReference type="Rhea" id="RHEA:21452"/>
        <dbReference type="Rhea" id="RHEA-COMP:13486"/>
        <dbReference type="Rhea" id="RHEA-COMP:15321"/>
        <dbReference type="ChEBI" id="CHEBI:15377"/>
        <dbReference type="ChEBI" id="CHEBI:15379"/>
        <dbReference type="ChEBI" id="CHEBI:38290"/>
        <dbReference type="ChEBI" id="CHEBI:59513"/>
        <dbReference type="ChEBI" id="CHEBI:137000"/>
        <dbReference type="ChEBI" id="CHEBI:142768"/>
        <dbReference type="EC" id="1.14.17.3"/>
    </reaction>
</comment>
<feature type="region of interest" description="Disordered" evidence="19">
    <location>
        <begin position="680"/>
        <end position="716"/>
    </location>
</feature>
<dbReference type="GO" id="GO:0004598">
    <property type="term" value="F:peptidylamidoglycolate lyase activity"/>
    <property type="evidence" value="ECO:0007669"/>
    <property type="project" value="UniProtKB-EC"/>
</dbReference>
<keyword evidence="8 16" id="KW-0186">Copper</keyword>
<keyword evidence="5" id="KW-0732">Signal</keyword>
<dbReference type="GO" id="GO:0004504">
    <property type="term" value="F:peptidylglycine monooxygenase activity"/>
    <property type="evidence" value="ECO:0007669"/>
    <property type="project" value="UniProtKB-EC"/>
</dbReference>
<dbReference type="PROSITE" id="PS51125">
    <property type="entry name" value="NHL"/>
    <property type="match status" value="2"/>
</dbReference>
<keyword evidence="10 17" id="KW-1015">Disulfide bond</keyword>
<keyword evidence="11" id="KW-0325">Glycoprotein</keyword>
<dbReference type="Gene3D" id="2.60.120.310">
    <property type="entry name" value="Copper type II, ascorbate-dependent monooxygenase, N-terminal domain"/>
    <property type="match status" value="1"/>
</dbReference>
<evidence type="ECO:0000256" key="5">
    <source>
        <dbReference type="ARBA" id="ARBA00022729"/>
    </source>
</evidence>
<dbReference type="SUPFAM" id="SSF49742">
    <property type="entry name" value="PHM/PNGase F"/>
    <property type="match status" value="2"/>
</dbReference>
<feature type="compositionally biased region" description="Pro residues" evidence="19">
    <location>
        <begin position="707"/>
        <end position="716"/>
    </location>
</feature>
<feature type="domain" description="Copper type II ascorbate-dependent monooxygenase N-terminal" evidence="20">
    <location>
        <begin position="45"/>
        <end position="128"/>
    </location>
</feature>
<dbReference type="CDD" id="cd14958">
    <property type="entry name" value="NHL_PAL_like"/>
    <property type="match status" value="1"/>
</dbReference>
<feature type="disulfide bond" evidence="17">
    <location>
        <begin position="243"/>
        <end position="265"/>
    </location>
</feature>
<dbReference type="Proteomes" id="UP000694621">
    <property type="component" value="Unplaced"/>
</dbReference>
<comment type="similarity">
    <text evidence="3">In the N-terminal section; belongs to the copper type II ascorbate-dependent monooxygenase family.</text>
</comment>
<evidence type="ECO:0000256" key="19">
    <source>
        <dbReference type="SAM" id="MobiDB-lite"/>
    </source>
</evidence>
<evidence type="ECO:0000256" key="11">
    <source>
        <dbReference type="ARBA" id="ARBA00023180"/>
    </source>
</evidence>
<dbReference type="InterPro" id="IPR001258">
    <property type="entry name" value="NHL_repeat"/>
</dbReference>
<keyword evidence="9" id="KW-0503">Monooxygenase</keyword>
<dbReference type="GO" id="GO:0005507">
    <property type="term" value="F:copper ion binding"/>
    <property type="evidence" value="ECO:0007669"/>
    <property type="project" value="InterPro"/>
</dbReference>
<feature type="binding site" evidence="16">
    <location>
        <position position="192"/>
    </location>
    <ligand>
        <name>Cu(2+)</name>
        <dbReference type="ChEBI" id="CHEBI:29036"/>
        <label>1</label>
        <note>catalytic</note>
    </ligand>
</feature>
<evidence type="ECO:0000313" key="22">
    <source>
        <dbReference type="Ensembl" id="ENSAMXP00005027800.1"/>
    </source>
</evidence>
<dbReference type="GO" id="GO:0006518">
    <property type="term" value="P:peptide metabolic process"/>
    <property type="evidence" value="ECO:0007669"/>
    <property type="project" value="InterPro"/>
</dbReference>
<feature type="domain" description="Copper type II ascorbate-dependent monooxygenase C-terminal" evidence="21">
    <location>
        <begin position="151"/>
        <end position="295"/>
    </location>
</feature>
<dbReference type="InterPro" id="IPR014784">
    <property type="entry name" value="Cu2_ascorb_mOase-like_C"/>
</dbReference>
<feature type="disulfide bond" evidence="17">
    <location>
        <begin position="62"/>
        <end position="81"/>
    </location>
</feature>
<dbReference type="Pfam" id="PF01082">
    <property type="entry name" value="Cu2_monooxygen"/>
    <property type="match status" value="1"/>
</dbReference>
<evidence type="ECO:0000313" key="23">
    <source>
        <dbReference type="Proteomes" id="UP000694621"/>
    </source>
</evidence>
<dbReference type="AlphaFoldDB" id="A0A8B9JX60"/>
<keyword evidence="7" id="KW-0560">Oxidoreductase</keyword>
<dbReference type="InterPro" id="IPR011042">
    <property type="entry name" value="6-blade_b-propeller_TolB-like"/>
</dbReference>
<feature type="binding site" evidence="16">
    <location>
        <position position="523"/>
    </location>
    <ligand>
        <name>Zn(2+)</name>
        <dbReference type="ChEBI" id="CHEBI:29105"/>
        <note>catalytic</note>
    </ligand>
</feature>
<dbReference type="GO" id="GO:0016020">
    <property type="term" value="C:membrane"/>
    <property type="evidence" value="ECO:0007669"/>
    <property type="project" value="InterPro"/>
</dbReference>
<keyword evidence="6" id="KW-0677">Repeat</keyword>
<evidence type="ECO:0000256" key="18">
    <source>
        <dbReference type="PROSITE-ProRule" id="PRU00504"/>
    </source>
</evidence>
<feature type="region of interest" description="Disordered" evidence="19">
    <location>
        <begin position="318"/>
        <end position="337"/>
    </location>
</feature>
<dbReference type="Pfam" id="PF01436">
    <property type="entry name" value="NHL"/>
    <property type="match status" value="1"/>
</dbReference>
<evidence type="ECO:0000256" key="17">
    <source>
        <dbReference type="PIRSR" id="PIRSR600720-3"/>
    </source>
</evidence>
<dbReference type="PANTHER" id="PTHR10680:SF14">
    <property type="entry name" value="PEPTIDYL-GLYCINE ALPHA-AMIDATING MONOOXYGENASE"/>
    <property type="match status" value="1"/>
</dbReference>
<feature type="binding site" evidence="15">
    <location>
        <position position="471"/>
    </location>
    <ligand>
        <name>a protein</name>
        <dbReference type="ChEBI" id="CHEBI:16541"/>
    </ligand>
    <ligandPart>
        <name>C-terminal Xaa-(2S)-2-hydroxyglycine residue</name>
        <dbReference type="ChEBI" id="CHEBI:142768"/>
    </ligandPart>
</feature>
<evidence type="ECO:0000256" key="15">
    <source>
        <dbReference type="PIRSR" id="PIRSR600720-1"/>
    </source>
</evidence>